<proteinExistence type="inferred from homology"/>
<gene>
    <name evidence="8" type="ORF">BSAL_15515</name>
</gene>
<keyword evidence="5" id="KW-0143">Chaperone</keyword>
<evidence type="ECO:0000256" key="3">
    <source>
        <dbReference type="ARBA" id="ARBA00022946"/>
    </source>
</evidence>
<dbReference type="InterPro" id="IPR011419">
    <property type="entry name" value="ATP12_ATP_synth-F1-assembly"/>
</dbReference>
<organism evidence="7">
    <name type="scientific">Bodo saltans</name>
    <name type="common">Flagellated protozoan</name>
    <dbReference type="NCBI Taxonomy" id="75058"/>
    <lineage>
        <taxon>Eukaryota</taxon>
        <taxon>Discoba</taxon>
        <taxon>Euglenozoa</taxon>
        <taxon>Kinetoplastea</taxon>
        <taxon>Metakinetoplastina</taxon>
        <taxon>Eubodonida</taxon>
        <taxon>Bodonidae</taxon>
        <taxon>Bodo</taxon>
    </lineage>
</organism>
<feature type="signal peptide" evidence="6">
    <location>
        <begin position="1"/>
        <end position="22"/>
    </location>
</feature>
<keyword evidence="6" id="KW-0732">Signal</keyword>
<reference evidence="8" key="2">
    <citation type="submission" date="2015-09" db="EMBL/GenBank/DDBJ databases">
        <authorList>
            <person name="Jackson K.R."/>
            <person name="Lunt B.L."/>
            <person name="Fisher J.N.B."/>
            <person name="Gardner A.V."/>
            <person name="Bailey M.E."/>
            <person name="Deus L.M."/>
            <person name="Earl A.S."/>
            <person name="Gibby P.D."/>
            <person name="Hartmann K.A."/>
            <person name="Liu J.E."/>
            <person name="Manci A.M."/>
            <person name="Nielsen D.A."/>
            <person name="Solomon M.B."/>
            <person name="Breakwell D.P."/>
            <person name="Burnett S.H."/>
            <person name="Grose J.H."/>
        </authorList>
    </citation>
    <scope>NUCLEOTIDE SEQUENCE [LARGE SCALE GENOMIC DNA]</scope>
    <source>
        <strain evidence="8">Lake Konstanz</strain>
    </source>
</reference>
<dbReference type="GO" id="GO:0005739">
    <property type="term" value="C:mitochondrion"/>
    <property type="evidence" value="ECO:0007669"/>
    <property type="project" value="UniProtKB-SubCell"/>
</dbReference>
<evidence type="ECO:0000313" key="7">
    <source>
        <dbReference type="EMBL" id="ACI15978.1"/>
    </source>
</evidence>
<dbReference type="PANTHER" id="PTHR21013:SF10">
    <property type="entry name" value="ATP SYNTHASE MITOCHONDRIAL F1 COMPLEX ASSEMBLY FACTOR 2"/>
    <property type="match status" value="1"/>
</dbReference>
<reference evidence="9" key="3">
    <citation type="submission" date="2015-09" db="EMBL/GenBank/DDBJ databases">
        <authorList>
            <consortium name="Pathogen Informatics"/>
        </authorList>
    </citation>
    <scope>NUCLEOTIDE SEQUENCE [LARGE SCALE GENOMIC DNA]</scope>
    <source>
        <strain evidence="9">Lake Konstanz</strain>
    </source>
</reference>
<evidence type="ECO:0000313" key="9">
    <source>
        <dbReference type="Proteomes" id="UP000051952"/>
    </source>
</evidence>
<dbReference type="EMBL" id="FJ168552">
    <property type="protein sequence ID" value="ACI15978.1"/>
    <property type="molecule type" value="Genomic_DNA"/>
</dbReference>
<dbReference type="EMBL" id="CYKH01001645">
    <property type="protein sequence ID" value="CUG88459.1"/>
    <property type="molecule type" value="Genomic_DNA"/>
</dbReference>
<dbReference type="GO" id="GO:0033615">
    <property type="term" value="P:mitochondrial proton-transporting ATP synthase complex assembly"/>
    <property type="evidence" value="ECO:0007669"/>
    <property type="project" value="TreeGrafter"/>
</dbReference>
<evidence type="ECO:0000313" key="8">
    <source>
        <dbReference type="EMBL" id="CUG88459.1"/>
    </source>
</evidence>
<dbReference type="InterPro" id="IPR042272">
    <property type="entry name" value="ATP12_ATP_synth-F1-assembly_N"/>
</dbReference>
<evidence type="ECO:0000256" key="2">
    <source>
        <dbReference type="ARBA" id="ARBA00008231"/>
    </source>
</evidence>
<dbReference type="SUPFAM" id="SSF160909">
    <property type="entry name" value="ATP12-like"/>
    <property type="match status" value="1"/>
</dbReference>
<sequence>MRRLTSSTGALLSSLAAATCMSARVCSSSSSVGAAPKKPKRRLSPQLDASELLKSIPLEPEAKAELSTAELERKVDEWSKLTPEELDALYKQYEAEESAESRVLQEDSLYQMDVSLKTRASGAVRVFWTDVAVVPFDEQKYPGWFAVAVDGRKVKAFESQRVLALPNEELALACAREYAAQKGHINKLLMPITDLCSGAMQVAPQAIQPRIDYLMTFYQNDNCYFRAAAIAAKQDEMITPITNWFSRVFDVDVPRVLGIGHPGITPQSVEKVREALIALNMNPYQVVAMCVVAQFTSSIMLPLALFNRVVDLPTAFAINRAEEGHNIATAGMIEGYHDIREADSVVKICASATAWQLTHNISMAKCAELPRSFALEEMETPY</sequence>
<keyword evidence="9" id="KW-1185">Reference proteome</keyword>
<reference evidence="7" key="1">
    <citation type="submission" date="2008-08" db="EMBL/GenBank/DDBJ databases">
        <title>Insights into the genome sequence of a free-living kinetoplastid: Bodo saltans (Kinetoplastida: Euglenozoa).</title>
        <authorList>
            <person name="Jackson A.P."/>
            <person name="Quail M.A."/>
            <person name="Berriman M."/>
        </authorList>
    </citation>
    <scope>NUCLEOTIDE SEQUENCE</scope>
    <source>
        <strain evidence="7">Lake Konstanz</strain>
    </source>
</reference>
<accession>B6DTF4</accession>
<dbReference type="VEuPathDB" id="TriTrypDB:BSAL_15515"/>
<feature type="chain" id="PRO_5014300130" evidence="6">
    <location>
        <begin position="23"/>
        <end position="382"/>
    </location>
</feature>
<evidence type="ECO:0000256" key="6">
    <source>
        <dbReference type="SAM" id="SignalP"/>
    </source>
</evidence>
<evidence type="ECO:0000256" key="1">
    <source>
        <dbReference type="ARBA" id="ARBA00004173"/>
    </source>
</evidence>
<dbReference type="AlphaFoldDB" id="B6DTF4"/>
<evidence type="ECO:0000256" key="4">
    <source>
        <dbReference type="ARBA" id="ARBA00023128"/>
    </source>
</evidence>
<dbReference type="Proteomes" id="UP000051952">
    <property type="component" value="Unassembled WGS sequence"/>
</dbReference>
<dbReference type="PANTHER" id="PTHR21013">
    <property type="entry name" value="ATP SYNTHASE MITOCHONDRIAL F1 COMPLEX ASSEMBLY FACTOR 2/ATP12 PROTEIN, MITOCHONDRIAL PRECURSOR"/>
    <property type="match status" value="1"/>
</dbReference>
<name>B6DTF4_BODSA</name>
<dbReference type="Gene3D" id="1.10.3580.10">
    <property type="entry name" value="ATP12 ATPase"/>
    <property type="match status" value="1"/>
</dbReference>
<keyword evidence="4" id="KW-0496">Mitochondrion</keyword>
<dbReference type="Pfam" id="PF07542">
    <property type="entry name" value="ATP12"/>
    <property type="match status" value="1"/>
</dbReference>
<dbReference type="InterPro" id="IPR023335">
    <property type="entry name" value="ATP12_ortho_dom_sf"/>
</dbReference>
<dbReference type="OMA" id="YQMDVSL"/>
<keyword evidence="3" id="KW-0809">Transit peptide</keyword>
<comment type="subcellular location">
    <subcellularLocation>
        <location evidence="1">Mitochondrion</location>
    </subcellularLocation>
</comment>
<dbReference type="Gene3D" id="3.30.2180.10">
    <property type="entry name" value="ATP12-like"/>
    <property type="match status" value="1"/>
</dbReference>
<comment type="similarity">
    <text evidence="2">Belongs to the ATP12 family.</text>
</comment>
<protein>
    <submittedName>
        <fullName evidence="8">ATP12 chaperone protein, putative</fullName>
    </submittedName>
</protein>
<evidence type="ECO:0000256" key="5">
    <source>
        <dbReference type="ARBA" id="ARBA00023186"/>
    </source>
</evidence>
<dbReference type="OrthoDB" id="5673at2759"/>